<evidence type="ECO:0000313" key="2">
    <source>
        <dbReference type="Proteomes" id="UP000761534"/>
    </source>
</evidence>
<proteinExistence type="predicted"/>
<name>A0A642V5L8_9ASCO</name>
<evidence type="ECO:0000313" key="1">
    <source>
        <dbReference type="EMBL" id="KAA8914696.1"/>
    </source>
</evidence>
<gene>
    <name evidence="1" type="ORF">TRICI_002859</name>
</gene>
<accession>A0A642V5L8</accession>
<dbReference type="EMBL" id="SWFS01000197">
    <property type="protein sequence ID" value="KAA8914696.1"/>
    <property type="molecule type" value="Genomic_DNA"/>
</dbReference>
<dbReference type="VEuPathDB" id="FungiDB:TRICI_002859"/>
<keyword evidence="2" id="KW-1185">Reference proteome</keyword>
<reference evidence="1" key="1">
    <citation type="journal article" date="2019" name="G3 (Bethesda)">
        <title>Genome Assemblies of Two Rare Opportunistic Yeast Pathogens: Diutina rugosa (syn. Candida rugosa) and Trichomonascus ciferrii (syn. Candida ciferrii).</title>
        <authorList>
            <person name="Mixao V."/>
            <person name="Saus E."/>
            <person name="Hansen A.P."/>
            <person name="Lass-Florl C."/>
            <person name="Gabaldon T."/>
        </authorList>
    </citation>
    <scope>NUCLEOTIDE SEQUENCE</scope>
    <source>
        <strain evidence="1">CBS 4856</strain>
    </source>
</reference>
<sequence length="104" mass="11678">MNSTTASRPFCDKGERNLPQDVSGILILATSHQDMCAFQFTAREIEFFIGDHQPLEIASEVSMLCSHLDNSAKHVIRFLTAYAEFPSNVVQNFQTPLDIHLILP</sequence>
<comment type="caution">
    <text evidence="1">The sequence shown here is derived from an EMBL/GenBank/DDBJ whole genome shotgun (WGS) entry which is preliminary data.</text>
</comment>
<organism evidence="1 2">
    <name type="scientific">Trichomonascus ciferrii</name>
    <dbReference type="NCBI Taxonomy" id="44093"/>
    <lineage>
        <taxon>Eukaryota</taxon>
        <taxon>Fungi</taxon>
        <taxon>Dikarya</taxon>
        <taxon>Ascomycota</taxon>
        <taxon>Saccharomycotina</taxon>
        <taxon>Dipodascomycetes</taxon>
        <taxon>Dipodascales</taxon>
        <taxon>Trichomonascaceae</taxon>
        <taxon>Trichomonascus</taxon>
        <taxon>Trichomonascus ciferrii complex</taxon>
    </lineage>
</organism>
<protein>
    <submittedName>
        <fullName evidence="1">Uncharacterized protein</fullName>
    </submittedName>
</protein>
<dbReference type="Proteomes" id="UP000761534">
    <property type="component" value="Unassembled WGS sequence"/>
</dbReference>
<dbReference type="AlphaFoldDB" id="A0A642V5L8"/>